<dbReference type="PANTHER" id="PTHR18919:SF107">
    <property type="entry name" value="ACETYL-COA ACETYLTRANSFERASE, CYTOSOLIC"/>
    <property type="match status" value="1"/>
</dbReference>
<dbReference type="PANTHER" id="PTHR18919">
    <property type="entry name" value="ACETYL-COA C-ACYLTRANSFERASE"/>
    <property type="match status" value="1"/>
</dbReference>
<evidence type="ECO:0000256" key="2">
    <source>
        <dbReference type="ARBA" id="ARBA00012705"/>
    </source>
</evidence>
<dbReference type="EC" id="2.3.1.9" evidence="2"/>
<dbReference type="InterPro" id="IPR020615">
    <property type="entry name" value="Thiolase_acyl_enz_int_AS"/>
</dbReference>
<evidence type="ECO:0000256" key="1">
    <source>
        <dbReference type="ARBA" id="ARBA00010982"/>
    </source>
</evidence>
<name>A0ABW0YHF3_9BACI</name>
<accession>A0ABW0YHF3</accession>
<dbReference type="PROSITE" id="PS00099">
    <property type="entry name" value="THIOLASE_3"/>
    <property type="match status" value="1"/>
</dbReference>
<dbReference type="Pfam" id="PF02803">
    <property type="entry name" value="Thiolase_C"/>
    <property type="match status" value="1"/>
</dbReference>
<dbReference type="InterPro" id="IPR020613">
    <property type="entry name" value="Thiolase_CS"/>
</dbReference>
<proteinExistence type="inferred from homology"/>
<feature type="domain" description="Thiolase C-terminal" evidence="8">
    <location>
        <begin position="272"/>
        <end position="392"/>
    </location>
</feature>
<reference evidence="10" key="1">
    <citation type="journal article" date="2019" name="Int. J. Syst. Evol. Microbiol.">
        <title>The Global Catalogue of Microorganisms (GCM) 10K type strain sequencing project: providing services to taxonomists for standard genome sequencing and annotation.</title>
        <authorList>
            <consortium name="The Broad Institute Genomics Platform"/>
            <consortium name="The Broad Institute Genome Sequencing Center for Infectious Disease"/>
            <person name="Wu L."/>
            <person name="Ma J."/>
        </authorList>
    </citation>
    <scope>NUCLEOTIDE SEQUENCE [LARGE SCALE GENOMIC DNA]</scope>
    <source>
        <strain evidence="10">CECT 7184</strain>
    </source>
</reference>
<evidence type="ECO:0000259" key="8">
    <source>
        <dbReference type="Pfam" id="PF02803"/>
    </source>
</evidence>
<evidence type="ECO:0000256" key="6">
    <source>
        <dbReference type="RuleBase" id="RU003557"/>
    </source>
</evidence>
<dbReference type="Pfam" id="PF00108">
    <property type="entry name" value="Thiolase_N"/>
    <property type="match status" value="1"/>
</dbReference>
<dbReference type="RefSeq" id="WP_385938625.1">
    <property type="nucleotide sequence ID" value="NZ_JBHSOZ010000003.1"/>
</dbReference>
<dbReference type="PROSITE" id="PS00737">
    <property type="entry name" value="THIOLASE_2"/>
    <property type="match status" value="1"/>
</dbReference>
<dbReference type="SUPFAM" id="SSF53901">
    <property type="entry name" value="Thiolase-like"/>
    <property type="match status" value="2"/>
</dbReference>
<comment type="similarity">
    <text evidence="1 6">Belongs to the thiolase-like superfamily. Thiolase family.</text>
</comment>
<sequence length="397" mass="41650">MREVVIVSAARTPIGSYGGSLSSVNAVDLGVAAAKSAIERAGIQPSDIDEVLVGNILSAGLGQNVARQVGIFSGLPDTTPAVTINKLCGSGLRTVSMAAQFISLGDADVVLAGGVESMSNAPYVVPSARWGQRMGDAKMIDTMLNDGLMDKFHGIHMGITAENIAEQWSFTREEQDEFALESQRRAERAQQEGLFAEEITPVSVPQRKGDPLVIDKDEFPKPGMTMEKLAKLKPAFKKEGTVTAGNASGINDGAAMLIVMAKEKAEELGVVPLATIKSYGSAALDPKIMGYGPVPASEQALKRAGLKAEDLDLIEANEAFAAQSLAVVKDLGLDKEKVNVNGGAIALGHPIGASGARVLTTLLYEMKRRKARTGLATLCIGGGQGTSLIVEREGESF</sequence>
<evidence type="ECO:0000256" key="5">
    <source>
        <dbReference type="ARBA" id="ARBA00030755"/>
    </source>
</evidence>
<dbReference type="NCBIfam" id="TIGR01930">
    <property type="entry name" value="AcCoA-C-Actrans"/>
    <property type="match status" value="1"/>
</dbReference>
<dbReference type="PIRSF" id="PIRSF000429">
    <property type="entry name" value="Ac-CoA_Ac_transf"/>
    <property type="match status" value="1"/>
</dbReference>
<evidence type="ECO:0000313" key="9">
    <source>
        <dbReference type="EMBL" id="MFC5711825.1"/>
    </source>
</evidence>
<keyword evidence="10" id="KW-1185">Reference proteome</keyword>
<dbReference type="InterPro" id="IPR020616">
    <property type="entry name" value="Thiolase_N"/>
</dbReference>
<evidence type="ECO:0000256" key="3">
    <source>
        <dbReference type="ARBA" id="ARBA00022679"/>
    </source>
</evidence>
<dbReference type="InterPro" id="IPR002155">
    <property type="entry name" value="Thiolase"/>
</dbReference>
<dbReference type="InterPro" id="IPR016039">
    <property type="entry name" value="Thiolase-like"/>
</dbReference>
<dbReference type="PROSITE" id="PS00098">
    <property type="entry name" value="THIOLASE_1"/>
    <property type="match status" value="1"/>
</dbReference>
<dbReference type="Proteomes" id="UP001596142">
    <property type="component" value="Unassembled WGS sequence"/>
</dbReference>
<dbReference type="InterPro" id="IPR020617">
    <property type="entry name" value="Thiolase_C"/>
</dbReference>
<keyword evidence="3 6" id="KW-0808">Transferase</keyword>
<dbReference type="InterPro" id="IPR020610">
    <property type="entry name" value="Thiolase_AS"/>
</dbReference>
<evidence type="ECO:0000313" key="10">
    <source>
        <dbReference type="Proteomes" id="UP001596142"/>
    </source>
</evidence>
<evidence type="ECO:0000259" key="7">
    <source>
        <dbReference type="Pfam" id="PF00108"/>
    </source>
</evidence>
<gene>
    <name evidence="9" type="ORF">ACFPU1_03440</name>
</gene>
<dbReference type="GO" id="GO:0003985">
    <property type="term" value="F:acetyl-CoA C-acetyltransferase activity"/>
    <property type="evidence" value="ECO:0007669"/>
    <property type="project" value="UniProtKB-EC"/>
</dbReference>
<dbReference type="Gene3D" id="3.40.47.10">
    <property type="match status" value="1"/>
</dbReference>
<evidence type="ECO:0000256" key="4">
    <source>
        <dbReference type="ARBA" id="ARBA00023315"/>
    </source>
</evidence>
<comment type="caution">
    <text evidence="9">The sequence shown here is derived from an EMBL/GenBank/DDBJ whole genome shotgun (WGS) entry which is preliminary data.</text>
</comment>
<dbReference type="CDD" id="cd00751">
    <property type="entry name" value="thiolase"/>
    <property type="match status" value="1"/>
</dbReference>
<keyword evidence="4 6" id="KW-0012">Acyltransferase</keyword>
<feature type="domain" description="Thiolase N-terminal" evidence="7">
    <location>
        <begin position="4"/>
        <end position="262"/>
    </location>
</feature>
<protein>
    <recommendedName>
        <fullName evidence="2">acetyl-CoA C-acetyltransferase</fullName>
        <ecNumber evidence="2">2.3.1.9</ecNumber>
    </recommendedName>
    <alternativeName>
        <fullName evidence="5">Acetoacetyl-CoA thiolase</fullName>
    </alternativeName>
</protein>
<organism evidence="9 10">
    <name type="scientific">Thalassorhabdus alkalitolerans</name>
    <dbReference type="NCBI Taxonomy" id="2282697"/>
    <lineage>
        <taxon>Bacteria</taxon>
        <taxon>Bacillati</taxon>
        <taxon>Bacillota</taxon>
        <taxon>Bacilli</taxon>
        <taxon>Bacillales</taxon>
        <taxon>Bacillaceae</taxon>
        <taxon>Thalassorhabdus</taxon>
    </lineage>
</organism>
<dbReference type="EMBL" id="JBHSOZ010000003">
    <property type="protein sequence ID" value="MFC5711825.1"/>
    <property type="molecule type" value="Genomic_DNA"/>
</dbReference>